<feature type="compositionally biased region" description="Low complexity" evidence="1">
    <location>
        <begin position="661"/>
        <end position="680"/>
    </location>
</feature>
<dbReference type="SMART" id="SM00033">
    <property type="entry name" value="CH"/>
    <property type="match status" value="1"/>
</dbReference>
<feature type="compositionally biased region" description="Polar residues" evidence="1">
    <location>
        <begin position="489"/>
        <end position="498"/>
    </location>
</feature>
<feature type="compositionally biased region" description="Low complexity" evidence="1">
    <location>
        <begin position="99"/>
        <end position="112"/>
    </location>
</feature>
<feature type="compositionally biased region" description="Basic and acidic residues" evidence="1">
    <location>
        <begin position="745"/>
        <end position="760"/>
    </location>
</feature>
<feature type="compositionally biased region" description="Basic and acidic residues" evidence="1">
    <location>
        <begin position="714"/>
        <end position="730"/>
    </location>
</feature>
<feature type="region of interest" description="Disordered" evidence="1">
    <location>
        <begin position="935"/>
        <end position="980"/>
    </location>
</feature>
<feature type="compositionally biased region" description="Polar residues" evidence="1">
    <location>
        <begin position="689"/>
        <end position="701"/>
    </location>
</feature>
<feature type="region of interest" description="Disordered" evidence="1">
    <location>
        <begin position="1"/>
        <end position="120"/>
    </location>
</feature>
<dbReference type="RefSeq" id="XP_022329129.1">
    <property type="nucleotide sequence ID" value="XM_022473421.1"/>
</dbReference>
<dbReference type="Pfam" id="PF07647">
    <property type="entry name" value="SAM_2"/>
    <property type="match status" value="1"/>
</dbReference>
<dbReference type="Proteomes" id="UP000694844">
    <property type="component" value="Chromosome 4"/>
</dbReference>
<dbReference type="InterPro" id="IPR001660">
    <property type="entry name" value="SAM"/>
</dbReference>
<protein>
    <submittedName>
        <fullName evidence="4">Uncharacterized protein LOC111128034 isoform X1</fullName>
    </submittedName>
</protein>
<feature type="compositionally biased region" description="Basic residues" evidence="1">
    <location>
        <begin position="968"/>
        <end position="980"/>
    </location>
</feature>
<keyword evidence="3" id="KW-1185">Reference proteome</keyword>
<dbReference type="GeneID" id="111128034"/>
<accession>A0A8B8DNG5</accession>
<evidence type="ECO:0000313" key="3">
    <source>
        <dbReference type="Proteomes" id="UP000694844"/>
    </source>
</evidence>
<feature type="compositionally biased region" description="Low complexity" evidence="1">
    <location>
        <begin position="620"/>
        <end position="631"/>
    </location>
</feature>
<feature type="compositionally biased region" description="Polar residues" evidence="1">
    <location>
        <begin position="246"/>
        <end position="258"/>
    </location>
</feature>
<dbReference type="Gene3D" id="1.10.418.10">
    <property type="entry name" value="Calponin-like domain"/>
    <property type="match status" value="1"/>
</dbReference>
<dbReference type="AlphaFoldDB" id="A0A8B8DNG5"/>
<name>A0A8B8DNG5_CRAVI</name>
<evidence type="ECO:0000313" key="4">
    <source>
        <dbReference type="RefSeq" id="XP_022329129.1"/>
    </source>
</evidence>
<feature type="region of interest" description="Disordered" evidence="1">
    <location>
        <begin position="435"/>
        <end position="855"/>
    </location>
</feature>
<dbReference type="SUPFAM" id="SSF47576">
    <property type="entry name" value="Calponin-homology domain, CH-domain"/>
    <property type="match status" value="1"/>
</dbReference>
<feature type="compositionally biased region" description="Polar residues" evidence="1">
    <location>
        <begin position="45"/>
        <end position="65"/>
    </location>
</feature>
<dbReference type="SUPFAM" id="SSF47769">
    <property type="entry name" value="SAM/Pointed domain"/>
    <property type="match status" value="1"/>
</dbReference>
<feature type="compositionally biased region" description="Basic and acidic residues" evidence="1">
    <location>
        <begin position="474"/>
        <end position="483"/>
    </location>
</feature>
<feature type="compositionally biased region" description="Polar residues" evidence="1">
    <location>
        <begin position="374"/>
        <end position="383"/>
    </location>
</feature>
<dbReference type="KEGG" id="cvn:111128034"/>
<evidence type="ECO:0000256" key="1">
    <source>
        <dbReference type="SAM" id="MobiDB-lite"/>
    </source>
</evidence>
<dbReference type="InterPro" id="IPR036872">
    <property type="entry name" value="CH_dom_sf"/>
</dbReference>
<dbReference type="Gene3D" id="1.10.150.50">
    <property type="entry name" value="Transcription Factor, Ets-1"/>
    <property type="match status" value="1"/>
</dbReference>
<proteinExistence type="predicted"/>
<gene>
    <name evidence="4" type="primary">LOC111128034</name>
</gene>
<feature type="compositionally biased region" description="Polar residues" evidence="1">
    <location>
        <begin position="282"/>
        <end position="293"/>
    </location>
</feature>
<dbReference type="PROSITE" id="PS50021">
    <property type="entry name" value="CH"/>
    <property type="match status" value="1"/>
</dbReference>
<dbReference type="SMART" id="SM00454">
    <property type="entry name" value="SAM"/>
    <property type="match status" value="1"/>
</dbReference>
<feature type="domain" description="Calponin-homology (CH)" evidence="2">
    <location>
        <begin position="132"/>
        <end position="238"/>
    </location>
</feature>
<dbReference type="InterPro" id="IPR001715">
    <property type="entry name" value="CH_dom"/>
</dbReference>
<organism evidence="3 4">
    <name type="scientific">Crassostrea virginica</name>
    <name type="common">Eastern oyster</name>
    <dbReference type="NCBI Taxonomy" id="6565"/>
    <lineage>
        <taxon>Eukaryota</taxon>
        <taxon>Metazoa</taxon>
        <taxon>Spiralia</taxon>
        <taxon>Lophotrochozoa</taxon>
        <taxon>Mollusca</taxon>
        <taxon>Bivalvia</taxon>
        <taxon>Autobranchia</taxon>
        <taxon>Pteriomorphia</taxon>
        <taxon>Ostreida</taxon>
        <taxon>Ostreoidea</taxon>
        <taxon>Ostreidae</taxon>
        <taxon>Crassostrea</taxon>
    </lineage>
</organism>
<evidence type="ECO:0000259" key="2">
    <source>
        <dbReference type="PROSITE" id="PS50021"/>
    </source>
</evidence>
<feature type="compositionally biased region" description="Polar residues" evidence="1">
    <location>
        <begin position="650"/>
        <end position="660"/>
    </location>
</feature>
<dbReference type="CDD" id="cd09487">
    <property type="entry name" value="SAM_superfamily"/>
    <property type="match status" value="1"/>
</dbReference>
<feature type="region of interest" description="Disordered" evidence="1">
    <location>
        <begin position="345"/>
        <end position="397"/>
    </location>
</feature>
<feature type="compositionally biased region" description="Basic and acidic residues" evidence="1">
    <location>
        <begin position="565"/>
        <end position="592"/>
    </location>
</feature>
<dbReference type="InterPro" id="IPR013761">
    <property type="entry name" value="SAM/pointed_sf"/>
</dbReference>
<feature type="region of interest" description="Disordered" evidence="1">
    <location>
        <begin position="242"/>
        <end position="293"/>
    </location>
</feature>
<sequence length="1143" mass="124779">MPSLIKKLPGRAPSLPRIPEPSDSSEDDVILQSLGPNRNRIAWSGDSTFTAISSPQDGQTDTGQNAGPRPAARGILRGPTGRGAGNSTDGAPVNGTRGASGSSQKPSSSAAPTRPRYNRTPVRMTVAGDWALKECESLTTWVNNILKDSDVDSVVDLRKSVGDGVTLVKLAEKTCGKFSEEVDTDINSRKDRVENLQVCLGHLKSAGVDLTAIDAEDIADGNLKSTLLLIGNIKRKFEAETDTKTKANTNSRGGNNVAASRMPGAVTLPGGMREPPLGVSDYPSSPQRRVSTHASEDLIPGILRKEETVPRPQSVPPQPIISMTELNSVGAFQRGVEERRQLYSHNNYGQQVPRGGGTRPPTAIKPSIPPANKPLSNAWSTESQKPEPGSGGAHSVEERLRSLISSPASERENLMYWSLPPVEVASRSFDDGELIVPFPPQPRNGMSGGGNSIHQRYPSGPVHSQSNSYIPSRPNERSHHGSRAEAILSQPTTSSIYPESTRVPSPYKQSPVHNPHAYHDPSYAYGVSGYTGAKSPGPSNQGYPDKSRSKVSTPSVDPEDWGPQRGHDNHGFSRDTSPLRDNRGLTREDSEASSKGPGADGMRNAWNKLFGGRPTGDTKSQQSHHPQNSSNYLDMTGKDLRSHVTPPTAHRTSPLGQSIQGHGSSPSQLSSSQHSPSSVSFTGPHKPSTENLAGSQHTIGPSSKYPDFTGRPMAGKESEDKRNDGYRDPRGLPPKPFPRANSDSTLHEPEASIFDYRHSLSEASSRSVTPPLPPLSNTDSDSSEGGPPLPRGSNSTALSSQKTPDVVNSTTRVSSGDKKKRTFHSQLPSRSEKKHSFKSSSLSKLPHPQMNDKMQDSGVLSDVRELGTDSDLPFDIEDTILTVDSIDTEMQTIHDGIQKMQFRGGENVGGMRERLDNLEGLYSEVVRVLGTNPTSTRRRWSLASSDTSSLRRPVRKFKPPSGNSTAHGRSHHHHHHHNKDVKAINRRFQRLESHVVTLARSVAHLSSELRSHNSMVNELESLRKEVREMKEQQFILSHQTGAQGHSSLDHNKGWGPSLTNPKRINKLTQFFGQEPPLMEWFLKNLGYEKFVSNFNAEHIGMLELPYMTEDRLEKIGIPMGPRLRILQEAQNCFQHENLNIYIV</sequence>
<dbReference type="OrthoDB" id="8188202at2759"/>
<dbReference type="Pfam" id="PF00307">
    <property type="entry name" value="CH"/>
    <property type="match status" value="1"/>
</dbReference>
<feature type="compositionally biased region" description="Polar residues" evidence="1">
    <location>
        <begin position="792"/>
        <end position="814"/>
    </location>
</feature>
<reference evidence="4" key="1">
    <citation type="submission" date="2025-08" db="UniProtKB">
        <authorList>
            <consortium name="RefSeq"/>
        </authorList>
    </citation>
    <scope>IDENTIFICATION</scope>
    <source>
        <tissue evidence="4">Whole sample</tissue>
    </source>
</reference>